<dbReference type="InterPro" id="IPR029044">
    <property type="entry name" value="Nucleotide-diphossugar_trans"/>
</dbReference>
<dbReference type="RefSeq" id="WP_098407010.1">
    <property type="nucleotide sequence ID" value="NZ_PDJE01000001.1"/>
</dbReference>
<dbReference type="EMBL" id="PDJE01000001">
    <property type="protein sequence ID" value="PFG30571.1"/>
    <property type="molecule type" value="Genomic_DNA"/>
</dbReference>
<dbReference type="AlphaFoldDB" id="A0A2A9DW47"/>
<evidence type="ECO:0000259" key="2">
    <source>
        <dbReference type="Pfam" id="PF12804"/>
    </source>
</evidence>
<dbReference type="Pfam" id="PF12804">
    <property type="entry name" value="NTP_transf_3"/>
    <property type="match status" value="1"/>
</dbReference>
<keyword evidence="4" id="KW-1185">Reference proteome</keyword>
<organism evidence="3 4">
    <name type="scientific">Paramicrobacterium agarici</name>
    <dbReference type="NCBI Taxonomy" id="630514"/>
    <lineage>
        <taxon>Bacteria</taxon>
        <taxon>Bacillati</taxon>
        <taxon>Actinomycetota</taxon>
        <taxon>Actinomycetes</taxon>
        <taxon>Micrococcales</taxon>
        <taxon>Microbacteriaceae</taxon>
        <taxon>Paramicrobacterium</taxon>
    </lineage>
</organism>
<dbReference type="PANTHER" id="PTHR19136:SF81">
    <property type="entry name" value="MOLYBDENUM COFACTOR GUANYLYLTRANSFERASE"/>
    <property type="match status" value="1"/>
</dbReference>
<dbReference type="Gene3D" id="3.90.550.10">
    <property type="entry name" value="Spore Coat Polysaccharide Biosynthesis Protein SpsA, Chain A"/>
    <property type="match status" value="1"/>
</dbReference>
<dbReference type="PANTHER" id="PTHR19136">
    <property type="entry name" value="MOLYBDENUM COFACTOR GUANYLYLTRANSFERASE"/>
    <property type="match status" value="1"/>
</dbReference>
<dbReference type="SUPFAM" id="SSF53448">
    <property type="entry name" value="Nucleotide-diphospho-sugar transferases"/>
    <property type="match status" value="1"/>
</dbReference>
<reference evidence="3 4" key="1">
    <citation type="submission" date="2017-10" db="EMBL/GenBank/DDBJ databases">
        <title>Sequencing the genomes of 1000 actinobacteria strains.</title>
        <authorList>
            <person name="Klenk H.-P."/>
        </authorList>
    </citation>
    <scope>NUCLEOTIDE SEQUENCE [LARGE SCALE GENOMIC DNA]</scope>
    <source>
        <strain evidence="3 4">DSM 21798</strain>
    </source>
</reference>
<proteinExistence type="predicted"/>
<gene>
    <name evidence="3" type="ORF">ATJ78_1506</name>
</gene>
<protein>
    <submittedName>
        <fullName evidence="3">Molybdopterin-guanine dinucleotide biosynthesis protein A</fullName>
    </submittedName>
</protein>
<keyword evidence="1" id="KW-0808">Transferase</keyword>
<feature type="domain" description="MobA-like NTP transferase" evidence="2">
    <location>
        <begin position="4"/>
        <end position="163"/>
    </location>
</feature>
<sequence length="198" mass="20698">MNAAIILAGGRASRLGGTDKASVDVGGRMLLEHVLAAVAGCAPIIVVGPPHLAQTVLRPYPEVTLVREDPPFTGPVAALAAALDALPDADSPETWLLACDLPRAGDIVAQLSAPIPPNADAVALVDADGREQWLAGRYRVPALRSAVDAVPQLSGASMRQLLSSIRLHLVPDRLGASCDLDTWAAINHYRSSEEEHDG</sequence>
<dbReference type="InterPro" id="IPR025877">
    <property type="entry name" value="MobA-like_NTP_Trfase"/>
</dbReference>
<dbReference type="GO" id="GO:0016779">
    <property type="term" value="F:nucleotidyltransferase activity"/>
    <property type="evidence" value="ECO:0007669"/>
    <property type="project" value="TreeGrafter"/>
</dbReference>
<accession>A0A2A9DW47</accession>
<evidence type="ECO:0000313" key="4">
    <source>
        <dbReference type="Proteomes" id="UP000221369"/>
    </source>
</evidence>
<name>A0A2A9DW47_9MICO</name>
<evidence type="ECO:0000256" key="1">
    <source>
        <dbReference type="ARBA" id="ARBA00022679"/>
    </source>
</evidence>
<dbReference type="Proteomes" id="UP000221369">
    <property type="component" value="Unassembled WGS sequence"/>
</dbReference>
<comment type="caution">
    <text evidence="3">The sequence shown here is derived from an EMBL/GenBank/DDBJ whole genome shotgun (WGS) entry which is preliminary data.</text>
</comment>
<evidence type="ECO:0000313" key="3">
    <source>
        <dbReference type="EMBL" id="PFG30571.1"/>
    </source>
</evidence>